<reference evidence="4" key="1">
    <citation type="submission" date="2020-06" db="EMBL/GenBank/DDBJ databases">
        <title>WGS assembly of Ceratodon purpureus strain R40.</title>
        <authorList>
            <person name="Carey S.B."/>
            <person name="Jenkins J."/>
            <person name="Shu S."/>
            <person name="Lovell J.T."/>
            <person name="Sreedasyam A."/>
            <person name="Maumus F."/>
            <person name="Tiley G.P."/>
            <person name="Fernandez-Pozo N."/>
            <person name="Barry K."/>
            <person name="Chen C."/>
            <person name="Wang M."/>
            <person name="Lipzen A."/>
            <person name="Daum C."/>
            <person name="Saski C.A."/>
            <person name="Payton A.C."/>
            <person name="Mcbreen J.C."/>
            <person name="Conrad R.E."/>
            <person name="Kollar L.M."/>
            <person name="Olsson S."/>
            <person name="Huttunen S."/>
            <person name="Landis J.B."/>
            <person name="Wickett N.J."/>
            <person name="Johnson M.G."/>
            <person name="Rensing S.A."/>
            <person name="Grimwood J."/>
            <person name="Schmutz J."/>
            <person name="Mcdaniel S.F."/>
        </authorList>
    </citation>
    <scope>NUCLEOTIDE SEQUENCE</scope>
    <source>
        <strain evidence="4">R40</strain>
    </source>
</reference>
<feature type="domain" description="PGG" evidence="3">
    <location>
        <begin position="710"/>
        <end position="823"/>
    </location>
</feature>
<keyword evidence="2" id="KW-1133">Transmembrane helix</keyword>
<proteinExistence type="predicted"/>
<dbReference type="Pfam" id="PF13962">
    <property type="entry name" value="PGG"/>
    <property type="match status" value="1"/>
</dbReference>
<accession>A0A8T0GPH3</accession>
<feature type="compositionally biased region" description="Acidic residues" evidence="1">
    <location>
        <begin position="29"/>
        <end position="38"/>
    </location>
</feature>
<evidence type="ECO:0000313" key="5">
    <source>
        <dbReference type="Proteomes" id="UP000822688"/>
    </source>
</evidence>
<sequence>MGDNLKTDVEILETDESSWNMAGRSKMEEESEVDEASLLEEGSKTEDTKVQSDKKFFLADQGSEWYMHLSQGRCNELLGMLKEEPLLLRQKGKGNVTVLHKAVQHSHVALVHFVIEDMFDNKGISTHFGNQLTLEDLLCEKDDREITAVMLAAMIGPWEGIYIFERAIINCDNNQKTEACELETTDYRTNCSGVVGEHYLREHRLFEQNLRAKDPASRLLAGTNVIRAVERFKRAGLGIIYHERTETSDYMRVIKPIVKGILDENDDDIMDLKEAFKRRDDYNCAQIEELFFHFLCGCCEIYHRDFCFRVRWKRSAARVAQKIVGKIMDCSGIAPHDCMFDLFDYLDPQGRTPLHVAGMAGYEVHKEYKFPKCGIIAEVLKLIPNETLYHRCVNVRDGAGRTIFHQSCILNYPGDWQQILEDGRVNLDARVDLDARMDWDDFKKPKRNFGPVVHHLLYWRSPAAQFETWVEDIPPEDLPMEYSNFYPTSLHLLILYGREDMLEQLLHVAIWVPIDVNARLWRGSLKSSLTPLQLAAALGREKMVDMLLKHDKVKDNGKLHGPRDESDKYSVIHVAAAYKRLKVLQTILENKDIYDPMITKTSGEQESPLHLVALTRKLPDPIMLEDILIEGDMHTLKRCLYKYKGLGNESLQKHYDANDIVCINTMLQVGFDIWCCDKDGREPYPGVDASIEAYRSWYERVETEVFNYKQKLNGAMGAISVIATLVATASFIGPLQPPLGYDGVDGYVQTSYVLVRTYFVCNGLSFYFAVASLLAAVTPAIPMLRESTQDEIRRSQRNSKIAMSLLLFSIIAILVSFSCSSIVVMRPFYGHDRRMMFYTIGVGASVCTVILVLFTIRMIGQIFNQPDLMKRFRPFKRIWQSKRF</sequence>
<evidence type="ECO:0000256" key="1">
    <source>
        <dbReference type="SAM" id="MobiDB-lite"/>
    </source>
</evidence>
<dbReference type="Gene3D" id="1.25.40.20">
    <property type="entry name" value="Ankyrin repeat-containing domain"/>
    <property type="match status" value="1"/>
</dbReference>
<feature type="transmembrane region" description="Helical" evidence="2">
    <location>
        <begin position="805"/>
        <end position="829"/>
    </location>
</feature>
<gene>
    <name evidence="4" type="ORF">KC19_9G068900</name>
</gene>
<organism evidence="4 5">
    <name type="scientific">Ceratodon purpureus</name>
    <name type="common">Fire moss</name>
    <name type="synonym">Dicranum purpureum</name>
    <dbReference type="NCBI Taxonomy" id="3225"/>
    <lineage>
        <taxon>Eukaryota</taxon>
        <taxon>Viridiplantae</taxon>
        <taxon>Streptophyta</taxon>
        <taxon>Embryophyta</taxon>
        <taxon>Bryophyta</taxon>
        <taxon>Bryophytina</taxon>
        <taxon>Bryopsida</taxon>
        <taxon>Dicranidae</taxon>
        <taxon>Pseudoditrichales</taxon>
        <taxon>Ditrichaceae</taxon>
        <taxon>Ceratodon</taxon>
    </lineage>
</organism>
<dbReference type="AlphaFoldDB" id="A0A8T0GPH3"/>
<comment type="caution">
    <text evidence="4">The sequence shown here is derived from an EMBL/GenBank/DDBJ whole genome shotgun (WGS) entry which is preliminary data.</text>
</comment>
<keyword evidence="5" id="KW-1185">Reference proteome</keyword>
<evidence type="ECO:0000313" key="4">
    <source>
        <dbReference type="EMBL" id="KAG0561496.1"/>
    </source>
</evidence>
<evidence type="ECO:0000259" key="3">
    <source>
        <dbReference type="Pfam" id="PF13962"/>
    </source>
</evidence>
<dbReference type="InterPro" id="IPR036770">
    <property type="entry name" value="Ankyrin_rpt-contain_sf"/>
</dbReference>
<dbReference type="SUPFAM" id="SSF48403">
    <property type="entry name" value="Ankyrin repeat"/>
    <property type="match status" value="1"/>
</dbReference>
<feature type="transmembrane region" description="Helical" evidence="2">
    <location>
        <begin position="835"/>
        <end position="856"/>
    </location>
</feature>
<feature type="transmembrane region" description="Helical" evidence="2">
    <location>
        <begin position="764"/>
        <end position="784"/>
    </location>
</feature>
<name>A0A8T0GPH3_CERPU</name>
<keyword evidence="2" id="KW-0812">Transmembrane</keyword>
<keyword evidence="2" id="KW-0472">Membrane</keyword>
<dbReference type="PANTHER" id="PTHR24177:SF468">
    <property type="entry name" value="PGG DOMAIN-CONTAINING PROTEIN"/>
    <property type="match status" value="1"/>
</dbReference>
<protein>
    <recommendedName>
        <fullName evidence="3">PGG domain-containing protein</fullName>
    </recommendedName>
</protein>
<feature type="region of interest" description="Disordered" evidence="1">
    <location>
        <begin position="16"/>
        <end position="47"/>
    </location>
</feature>
<dbReference type="EMBL" id="CM026430">
    <property type="protein sequence ID" value="KAG0561496.1"/>
    <property type="molecule type" value="Genomic_DNA"/>
</dbReference>
<evidence type="ECO:0000256" key="2">
    <source>
        <dbReference type="SAM" id="Phobius"/>
    </source>
</evidence>
<dbReference type="PANTHER" id="PTHR24177">
    <property type="entry name" value="CASKIN"/>
    <property type="match status" value="1"/>
</dbReference>
<dbReference type="InterPro" id="IPR026961">
    <property type="entry name" value="PGG_dom"/>
</dbReference>
<dbReference type="Pfam" id="PF12796">
    <property type="entry name" value="Ank_2"/>
    <property type="match status" value="1"/>
</dbReference>
<dbReference type="Proteomes" id="UP000822688">
    <property type="component" value="Chromosome 9"/>
</dbReference>
<dbReference type="InterPro" id="IPR002110">
    <property type="entry name" value="Ankyrin_rpt"/>
</dbReference>
<dbReference type="SMART" id="SM00248">
    <property type="entry name" value="ANK"/>
    <property type="match status" value="4"/>
</dbReference>